<protein>
    <submittedName>
        <fullName evidence="2">Uncharacterized protein</fullName>
    </submittedName>
</protein>
<proteinExistence type="predicted"/>
<sequence length="403" mass="43701">MSDQLNKVRSALLKVADRLSALQKATPQGSSEASTSTSVVAEQRRLFGHSSSGPNRTTKKGKGPKAKIESTCTMKVVCLSSKSAQSPPSSTINFYNQETADPDIHVPKVDCFVCGEVIRMDELTQHQESHSPTTNGVPAAKKQKTLDSMVCSKNNVITQDSMAIVSSQCSLEPIKPGLQQVKEICPDATDLEIQGALDVSDGNVNDAVGRLLGLSSLPDIIFDDQDDVNDNESDLTPVPGVELDESDRCPETALQFFKTSVIEDAPFKQRISTINFYNKETADPDIHVPKVDCFVCGEVIRMDELTQHQESHSPTTNGVPAAKKQKTLDSMVCSKNNVITQDSMAIVSSQCSLEPIKPGLQQVKEICPDATDLEIQGALDVSDGNVNDAVGRLLGYFPFFYFT</sequence>
<reference evidence="2" key="1">
    <citation type="journal article" date="2023" name="G3 (Bethesda)">
        <title>Whole genome assembly and annotation of the endangered Caribbean coral Acropora cervicornis.</title>
        <authorList>
            <person name="Selwyn J.D."/>
            <person name="Vollmer S.V."/>
        </authorList>
    </citation>
    <scope>NUCLEOTIDE SEQUENCE</scope>
    <source>
        <strain evidence="2">K2</strain>
    </source>
</reference>
<keyword evidence="3" id="KW-1185">Reference proteome</keyword>
<evidence type="ECO:0000313" key="3">
    <source>
        <dbReference type="Proteomes" id="UP001249851"/>
    </source>
</evidence>
<organism evidence="2 3">
    <name type="scientific">Acropora cervicornis</name>
    <name type="common">Staghorn coral</name>
    <dbReference type="NCBI Taxonomy" id="6130"/>
    <lineage>
        <taxon>Eukaryota</taxon>
        <taxon>Metazoa</taxon>
        <taxon>Cnidaria</taxon>
        <taxon>Anthozoa</taxon>
        <taxon>Hexacorallia</taxon>
        <taxon>Scleractinia</taxon>
        <taxon>Astrocoeniina</taxon>
        <taxon>Acroporidae</taxon>
        <taxon>Acropora</taxon>
    </lineage>
</organism>
<gene>
    <name evidence="2" type="ORF">P5673_027030</name>
</gene>
<accession>A0AAD9UW06</accession>
<evidence type="ECO:0000256" key="1">
    <source>
        <dbReference type="SAM" id="MobiDB-lite"/>
    </source>
</evidence>
<reference evidence="2" key="2">
    <citation type="journal article" date="2023" name="Science">
        <title>Genomic signatures of disease resistance in endangered staghorn corals.</title>
        <authorList>
            <person name="Vollmer S.V."/>
            <person name="Selwyn J.D."/>
            <person name="Despard B.A."/>
            <person name="Roesel C.L."/>
        </authorList>
    </citation>
    <scope>NUCLEOTIDE SEQUENCE</scope>
    <source>
        <strain evidence="2">K2</strain>
    </source>
</reference>
<feature type="region of interest" description="Disordered" evidence="1">
    <location>
        <begin position="45"/>
        <end position="67"/>
    </location>
</feature>
<dbReference type="AlphaFoldDB" id="A0AAD9UW06"/>
<dbReference type="EMBL" id="JARQWQ010000091">
    <property type="protein sequence ID" value="KAK2552016.1"/>
    <property type="molecule type" value="Genomic_DNA"/>
</dbReference>
<dbReference type="Proteomes" id="UP001249851">
    <property type="component" value="Unassembled WGS sequence"/>
</dbReference>
<name>A0AAD9UW06_ACRCE</name>
<evidence type="ECO:0000313" key="2">
    <source>
        <dbReference type="EMBL" id="KAK2552016.1"/>
    </source>
</evidence>
<comment type="caution">
    <text evidence="2">The sequence shown here is derived from an EMBL/GenBank/DDBJ whole genome shotgun (WGS) entry which is preliminary data.</text>
</comment>